<comment type="caution">
    <text evidence="1">The sequence shown here is derived from an EMBL/GenBank/DDBJ whole genome shotgun (WGS) entry which is preliminary data.</text>
</comment>
<evidence type="ECO:0000313" key="2">
    <source>
        <dbReference type="Proteomes" id="UP000808146"/>
    </source>
</evidence>
<reference evidence="2" key="1">
    <citation type="journal article" date="2021" name="Nat. Commun.">
        <title>Connecting structure to function with the recovery of over 1000 high-quality metagenome-assembled genomes from activated sludge using long-read sequencing.</title>
        <authorList>
            <person name="Singleton C.M."/>
            <person name="Petriglieri F."/>
            <person name="Kristensen J.M."/>
            <person name="Kirkegaard R.H."/>
            <person name="Michaelsen T.Y."/>
            <person name="Andersen M.H."/>
            <person name="Kondrotaite Z."/>
            <person name="Karst S.M."/>
            <person name="Dueholm M.S."/>
            <person name="Nielsen P.H."/>
            <person name="Albertsen M."/>
        </authorList>
    </citation>
    <scope>NUCLEOTIDE SEQUENCE [LARGE SCALE GENOMIC DNA]</scope>
</reference>
<organism evidence="1 2">
    <name type="scientific">Candidatus Dechloromonas phosphorivorans</name>
    <dbReference type="NCBI Taxonomy" id="2899244"/>
    <lineage>
        <taxon>Bacteria</taxon>
        <taxon>Pseudomonadati</taxon>
        <taxon>Pseudomonadota</taxon>
        <taxon>Betaproteobacteria</taxon>
        <taxon>Rhodocyclales</taxon>
        <taxon>Azonexaceae</taxon>
        <taxon>Dechloromonas</taxon>
    </lineage>
</organism>
<dbReference type="Proteomes" id="UP000808146">
    <property type="component" value="Unassembled WGS sequence"/>
</dbReference>
<sequence length="1005" mass="109789">MASDRILNSEIVRLGQGQDERSPPELDPAFAPVDGRTPAERLAEARRLAEHLRYYGFDPKREDGNWQGYFPENGGELLARDDGGVPPHLGLFGAFLEQLKPAGEALNALTGNHLDFQYRRVLGFEARPAQPEHAHLTLELKKNAAPFAVTPEYRFSGGKDASGTERLYQPLRETLIGRGRVTALHSIYRRNGLRFAPVANSADGLGTPLDSARPHWSAFGHPELPAAPVGFALASPVLRLREGARTVAIDLTLGFLPAGQDGQAIADQLQAFVSGEKGWLGPYPLHGELAAEKLTLGFAMAESEPAVVAYDPSLHGSAFATDAPIVQLLIRPEAADSYASLARLRVDQAALRVTAKGVRGLSLENDHGALNPKKTFLPFGPQPVKGARFMIGCEEALSKQLSDLSISLRWQGAPANLASWYANYPSVSAMNNGVSARLVYADRSGKATSRELDLMDRVDVVTTLSPSSPPVSAYSPATQSSLLYSLVSAGSTFGKLFADRYLRAQPVYLRENLPPPPVRAGFVTVALVDDFLHAEYRKETIRLAKIPANTTVLNEPWAPQVQEISLSYAASSPTIGLSQRDEAAFVAGLDLQFFHVGPFGQRREHPFLRAQYDWVVDKAVGLLPAFPDEAEFIVGLTGGDAGDSIHLLLQVAEGSADPELPAQIVRWSVLCDNYWRPVAPEEMALDTTRSLRASGIIGIVLGRHVTTGNTWLPPGQVWLKASVPEHSAASCRLLDVLPNAVEVVRVWPAEALAPQAETLPAGSIAKLQSPPPALKQLTQPYATFGGRAAETEAMRNRRAAERLRHRQRCVTPWDYERLLLEAFPAVHRIKCIPHASDKSWMAPGNVLIVAIPDLRNQNAPDPLRPRVDLDTLTQMAELARAHAAPQLTVRVRNAEFIEIRLDFKVRFRPGYPFDYTRRQLHDSLVQALSPWAFSSDVPLQFGGRLYRSVLLDLVEELPYVDFVTDFRCGLAGPGDLLLNDAAEITVDRPDAILVSAARHLIAEAP</sequence>
<dbReference type="EMBL" id="JADKBR010000001">
    <property type="protein sequence ID" value="MBK8889455.1"/>
    <property type="molecule type" value="Genomic_DNA"/>
</dbReference>
<gene>
    <name evidence="1" type="ORF">IPN75_03190</name>
</gene>
<evidence type="ECO:0000313" key="1">
    <source>
        <dbReference type="EMBL" id="MBK8889455.1"/>
    </source>
</evidence>
<evidence type="ECO:0008006" key="3">
    <source>
        <dbReference type="Google" id="ProtNLM"/>
    </source>
</evidence>
<proteinExistence type="predicted"/>
<dbReference type="AlphaFoldDB" id="A0A9D7LP15"/>
<protein>
    <recommendedName>
        <fullName evidence="3">Baseplate protein J-like domain-containing protein</fullName>
    </recommendedName>
</protein>
<name>A0A9D7LP15_9RHOO</name>
<accession>A0A9D7LP15</accession>